<gene>
    <name evidence="11" type="ORF">SAMN02745178_00329</name>
</gene>
<dbReference type="InterPro" id="IPR022749">
    <property type="entry name" value="D12N6_MeTrfase_N"/>
</dbReference>
<evidence type="ECO:0000313" key="12">
    <source>
        <dbReference type="Proteomes" id="UP000190286"/>
    </source>
</evidence>
<keyword evidence="4" id="KW-0808">Transferase</keyword>
<keyword evidence="12" id="KW-1185">Reference proteome</keyword>
<evidence type="ECO:0000256" key="3">
    <source>
        <dbReference type="ARBA" id="ARBA00022603"/>
    </source>
</evidence>
<keyword evidence="5" id="KW-0949">S-adenosyl-L-methionine</keyword>
<dbReference type="InterPro" id="IPR038333">
    <property type="entry name" value="T1MK-like_N_sf"/>
</dbReference>
<dbReference type="InterPro" id="IPR051537">
    <property type="entry name" value="DNA_Adenine_Mtase"/>
</dbReference>
<evidence type="ECO:0000256" key="7">
    <source>
        <dbReference type="ARBA" id="ARBA00047942"/>
    </source>
</evidence>
<evidence type="ECO:0000259" key="10">
    <source>
        <dbReference type="Pfam" id="PF12161"/>
    </source>
</evidence>
<accession>A0A1T4WBJ5</accession>
<proteinExistence type="inferred from homology"/>
<feature type="domain" description="DNA methylase adenine-specific" evidence="9">
    <location>
        <begin position="718"/>
        <end position="1033"/>
    </location>
</feature>
<comment type="catalytic activity">
    <reaction evidence="7">
        <text>a 2'-deoxyadenosine in DNA + S-adenosyl-L-methionine = an N(6)-methyl-2'-deoxyadenosine in DNA + S-adenosyl-L-homocysteine + H(+)</text>
        <dbReference type="Rhea" id="RHEA:15197"/>
        <dbReference type="Rhea" id="RHEA-COMP:12418"/>
        <dbReference type="Rhea" id="RHEA-COMP:12419"/>
        <dbReference type="ChEBI" id="CHEBI:15378"/>
        <dbReference type="ChEBI" id="CHEBI:57856"/>
        <dbReference type="ChEBI" id="CHEBI:59789"/>
        <dbReference type="ChEBI" id="CHEBI:90615"/>
        <dbReference type="ChEBI" id="CHEBI:90616"/>
        <dbReference type="EC" id="2.1.1.72"/>
    </reaction>
</comment>
<dbReference type="Gene3D" id="3.40.50.150">
    <property type="entry name" value="Vaccinia Virus protein VP39"/>
    <property type="match status" value="1"/>
</dbReference>
<sequence>MSTKRPKPELSAHFIRDKRLLKAADTAKYNARLKEIDLPDDYAIYGYEPSSGRKPAAYWVCKQSVGECPECGTPYLEDAIASVSESKLTHYCRVAIPHEGEKPTYDTHPATLYLRRIRWMCYNCYSKRKTYNAKMQDDSQLVDEKDRKLTLQLKKYLGQQAMHMEINTLAEIFDISPHTVKNCFDKALAEYEKRRNWDDISTLGLYTVTLNVQGQQTNFCLCADVDTESLIELFAYEDKEAAANFLSKLKNKQNIQRVFISIDSAAFNFAKTNFPIKTIMVDRLDVRKRLLNGLETVKKGNDDSQDFPILRRHWKLLKNVEEAIPANSKDYVFLKEVLNAFPHVGDAYWLKEAGMDIYRKTTGQCKLVNDWISSDKYNILPYEQLEQYMIQAQEPVVRFAVQYNGVDRSRYERAILEAESPLISYVGLTGTSKSALWSRAASLQMIRARVLYGAAMMANYFAAQEPNEKSHEEYAIHKGMYFTTVDRITTAKINTPAVKAETTPEIYLHNFRIPLSIYPTLLSYGLTEYRGVLLDLKPLKKDGLSRNKQTEETMSDKIAFDALWDESPIDVTPEVNFIWSIANKLRGSYMPDKYGDVIIPMTILRRLECALELHKEAVLAKFAENPNYPPKAMYRISGYQFYNTSPYTLKELCNEPDNIKSNFKVYIQGFSAEVQEIFNGLEMFSHIDKMDKDGCLFSVVQAFADLDLDPKTYDSIKMGYIFEHLIGKFYQNVDAGQFYTGRDIIKCLVAVLISEGCDDIFDDGKVVTVCDQACGTGGMLSTAYSFIKHYNPSADVRLFGQEFMPQSYAVGLAEMMIKGQNIENFRNADTFKEDCFPNIKMRFVLENPPFGTPWAGKDAKAGQEDAVRNEFKRGKDGRWGAGLPSGGDSQLIFMQSAIDKMDDKVGRAAIIENGSPLFTGGTASGESQIRRWILEQDFLEAIIALPTDLFYNTGIATYVWILSKNKRPERKGYVQLIDATSIFHKLRKAAGNKKNELLPEDRDRIVKLYTAFEENEYCKIFKNEEFMYREYTVMQPLQRSYAITEERIQQMLADGTLNSVYDPAKVDELEEQGSQISVKDKMKLDKLYEQKPVYEAIISDLQDAASDEIYLSPEAFMPVLRKALAKVTDDKKLLDKIADGLSVMDKNAEIQRDKHGEILYDKDSKDTERVSYEESIDDYMAREVLPHVPDAKAFWEEKADAKKPVIKTGAEIPFTQYFYKYEQPVPSEELAKQFMELEQSVSQRIAKLFG</sequence>
<dbReference type="EMBL" id="FUYF01000001">
    <property type="protein sequence ID" value="SKA74418.1"/>
    <property type="molecule type" value="Genomic_DNA"/>
</dbReference>
<evidence type="ECO:0000256" key="2">
    <source>
        <dbReference type="ARBA" id="ARBA00011900"/>
    </source>
</evidence>
<dbReference type="GO" id="GO:0008170">
    <property type="term" value="F:N-methyltransferase activity"/>
    <property type="evidence" value="ECO:0007669"/>
    <property type="project" value="InterPro"/>
</dbReference>
<dbReference type="GO" id="GO:0003677">
    <property type="term" value="F:DNA binding"/>
    <property type="evidence" value="ECO:0007669"/>
    <property type="project" value="InterPro"/>
</dbReference>
<evidence type="ECO:0000256" key="1">
    <source>
        <dbReference type="ARBA" id="ARBA00006594"/>
    </source>
</evidence>
<dbReference type="EC" id="2.1.1.72" evidence="2"/>
<dbReference type="PRINTS" id="PR00507">
    <property type="entry name" value="N12N6MTFRASE"/>
</dbReference>
<dbReference type="Gene3D" id="1.20.1260.30">
    <property type="match status" value="1"/>
</dbReference>
<protein>
    <recommendedName>
        <fullName evidence="2">site-specific DNA-methyltransferase (adenine-specific)</fullName>
        <ecNumber evidence="2">2.1.1.72</ecNumber>
    </recommendedName>
</protein>
<dbReference type="Pfam" id="PF02384">
    <property type="entry name" value="N6_Mtase"/>
    <property type="match status" value="1"/>
</dbReference>
<keyword evidence="6" id="KW-0680">Restriction system</keyword>
<dbReference type="PANTHER" id="PTHR42933:SF3">
    <property type="entry name" value="TYPE I RESTRICTION ENZYME MJAVIII METHYLASE SUBUNIT"/>
    <property type="match status" value="1"/>
</dbReference>
<feature type="domain" description="N6 adenine-specific DNA methyltransferase N-terminal" evidence="10">
    <location>
        <begin position="576"/>
        <end position="703"/>
    </location>
</feature>
<comment type="similarity">
    <text evidence="1">Belongs to the N(4)/N(6)-methyltransferase family.</text>
</comment>
<dbReference type="Proteomes" id="UP000190286">
    <property type="component" value="Unassembled WGS sequence"/>
</dbReference>
<dbReference type="GO" id="GO:0032259">
    <property type="term" value="P:methylation"/>
    <property type="evidence" value="ECO:0007669"/>
    <property type="project" value="UniProtKB-KW"/>
</dbReference>
<dbReference type="Pfam" id="PF12161">
    <property type="entry name" value="HsdM_N"/>
    <property type="match status" value="1"/>
</dbReference>
<dbReference type="InterPro" id="IPR002560">
    <property type="entry name" value="Transposase_DDE"/>
</dbReference>
<organism evidence="11 12">
    <name type="scientific">Gemmiger formicilis</name>
    <dbReference type="NCBI Taxonomy" id="745368"/>
    <lineage>
        <taxon>Bacteria</taxon>
        <taxon>Bacillati</taxon>
        <taxon>Bacillota</taxon>
        <taxon>Clostridia</taxon>
        <taxon>Eubacteriales</taxon>
        <taxon>Gemmiger</taxon>
    </lineage>
</organism>
<keyword evidence="3 11" id="KW-0489">Methyltransferase</keyword>
<dbReference type="GO" id="GO:0009007">
    <property type="term" value="F:site-specific DNA-methyltransferase (adenine-specific) activity"/>
    <property type="evidence" value="ECO:0007669"/>
    <property type="project" value="UniProtKB-EC"/>
</dbReference>
<reference evidence="11 12" key="1">
    <citation type="submission" date="2017-02" db="EMBL/GenBank/DDBJ databases">
        <authorList>
            <person name="Peterson S.W."/>
        </authorList>
    </citation>
    <scope>NUCLEOTIDE SEQUENCE [LARGE SCALE GENOMIC DNA]</scope>
    <source>
        <strain evidence="11 12">ATCC 27749</strain>
    </source>
</reference>
<dbReference type="Pfam" id="PF01610">
    <property type="entry name" value="DDE_Tnp_ISL3"/>
    <property type="match status" value="1"/>
</dbReference>
<evidence type="ECO:0000313" key="11">
    <source>
        <dbReference type="EMBL" id="SKA74418.1"/>
    </source>
</evidence>
<evidence type="ECO:0000256" key="4">
    <source>
        <dbReference type="ARBA" id="ARBA00022679"/>
    </source>
</evidence>
<evidence type="ECO:0000256" key="6">
    <source>
        <dbReference type="ARBA" id="ARBA00022747"/>
    </source>
</evidence>
<dbReference type="AlphaFoldDB" id="A0A1T4WBJ5"/>
<dbReference type="SUPFAM" id="SSF53335">
    <property type="entry name" value="S-adenosyl-L-methionine-dependent methyltransferases"/>
    <property type="match status" value="1"/>
</dbReference>
<dbReference type="PANTHER" id="PTHR42933">
    <property type="entry name" value="SLR6095 PROTEIN"/>
    <property type="match status" value="1"/>
</dbReference>
<name>A0A1T4WBJ5_9FIRM</name>
<evidence type="ECO:0000259" key="9">
    <source>
        <dbReference type="Pfam" id="PF02384"/>
    </source>
</evidence>
<dbReference type="GeneID" id="93336825"/>
<dbReference type="InterPro" id="IPR029063">
    <property type="entry name" value="SAM-dependent_MTases_sf"/>
</dbReference>
<dbReference type="InterPro" id="IPR003356">
    <property type="entry name" value="DNA_methylase_A-5"/>
</dbReference>
<evidence type="ECO:0000259" key="8">
    <source>
        <dbReference type="Pfam" id="PF01610"/>
    </source>
</evidence>
<evidence type="ECO:0000256" key="5">
    <source>
        <dbReference type="ARBA" id="ARBA00022691"/>
    </source>
</evidence>
<dbReference type="OrthoDB" id="9814572at2"/>
<dbReference type="STRING" id="745368.SAMN02745178_00329"/>
<dbReference type="GO" id="GO:0009307">
    <property type="term" value="P:DNA restriction-modification system"/>
    <property type="evidence" value="ECO:0007669"/>
    <property type="project" value="UniProtKB-KW"/>
</dbReference>
<dbReference type="RefSeq" id="WP_078783338.1">
    <property type="nucleotide sequence ID" value="NZ_FUYF01000001.1"/>
</dbReference>
<feature type="domain" description="Transposase IS204/IS1001/IS1096/IS1165 DDE" evidence="8">
    <location>
        <begin position="221"/>
        <end position="399"/>
    </location>
</feature>